<dbReference type="GO" id="GO:0016874">
    <property type="term" value="F:ligase activity"/>
    <property type="evidence" value="ECO:0007669"/>
    <property type="project" value="UniProtKB-KW"/>
</dbReference>
<accession>A0ABS5KTI4</accession>
<dbReference type="InterPro" id="IPR014144">
    <property type="entry name" value="LigD_PE_domain"/>
</dbReference>
<name>A0ABS5KTI4_9ACTN</name>
<dbReference type="InterPro" id="IPR014146">
    <property type="entry name" value="LigD_ligase_dom"/>
</dbReference>
<comment type="similarity">
    <text evidence="1">Belongs to the ATP-dependent DNA ligase family.</text>
</comment>
<dbReference type="Pfam" id="PF04679">
    <property type="entry name" value="DNA_ligase_A_C"/>
    <property type="match status" value="1"/>
</dbReference>
<dbReference type="Gene3D" id="3.30.470.30">
    <property type="entry name" value="DNA ligase/mRNA capping enzyme"/>
    <property type="match status" value="1"/>
</dbReference>
<evidence type="ECO:0000313" key="7">
    <source>
        <dbReference type="EMBL" id="MBS2549376.1"/>
    </source>
</evidence>
<dbReference type="InterPro" id="IPR012309">
    <property type="entry name" value="DNA_ligase_ATP-dep_C"/>
</dbReference>
<dbReference type="SUPFAM" id="SSF56091">
    <property type="entry name" value="DNA ligase/mRNA capping enzyme, catalytic domain"/>
    <property type="match status" value="1"/>
</dbReference>
<feature type="region of interest" description="Disordered" evidence="5">
    <location>
        <begin position="1"/>
        <end position="37"/>
    </location>
</feature>
<dbReference type="NCBIfam" id="TIGR02779">
    <property type="entry name" value="NHEJ_ligase_lig"/>
    <property type="match status" value="1"/>
</dbReference>
<dbReference type="SUPFAM" id="SSF50249">
    <property type="entry name" value="Nucleic acid-binding proteins"/>
    <property type="match status" value="1"/>
</dbReference>
<dbReference type="PANTHER" id="PTHR45674">
    <property type="entry name" value="DNA LIGASE 1/3 FAMILY MEMBER"/>
    <property type="match status" value="1"/>
</dbReference>
<feature type="compositionally biased region" description="Basic and acidic residues" evidence="5">
    <location>
        <begin position="1"/>
        <end position="17"/>
    </location>
</feature>
<organism evidence="7 8">
    <name type="scientific">Catenulispora pinistramenti</name>
    <dbReference type="NCBI Taxonomy" id="2705254"/>
    <lineage>
        <taxon>Bacteria</taxon>
        <taxon>Bacillati</taxon>
        <taxon>Actinomycetota</taxon>
        <taxon>Actinomycetes</taxon>
        <taxon>Catenulisporales</taxon>
        <taxon>Catenulisporaceae</taxon>
        <taxon>Catenulispora</taxon>
    </lineage>
</organism>
<dbReference type="EMBL" id="JAAFYZ010000070">
    <property type="protein sequence ID" value="MBS2549376.1"/>
    <property type="molecule type" value="Genomic_DNA"/>
</dbReference>
<dbReference type="Proteomes" id="UP000730482">
    <property type="component" value="Unassembled WGS sequence"/>
</dbReference>
<sequence>MPGDRLREYRAKRDAARTPEPVPRAAPGKRARSGKNRQPIFVVQEHRATALHWDFRLEHDGVLVSWALPKGVPTDPRRNHRAVRTEDHPVEYADFTGRIPAGEYGAGTVATYDRGTYTPEKWTDDEVKVELAGERLSGRYTLFRTGGADWMIHREKGQDSDFAAVPDDLRPMLAIPGTAPTGTGTGTGIGGPAGIGAGTGWATEFKWDGIRALCRIEGGRARLRSRNGNDLTDTYPEIKALAKTVSSAHLLLDGEIIALDDAGKVSFGALQTRFGTRGSEAVRLSRTNPASYLIFDLLHLDGRSTLDLPYKDRRELLESLELSGPHWQTPPTFPDTPVADVLAAARAAGLEGVVAKRLDSSYQPGTRSPAWRKIKLTDSQSAVIGGFTPLKSQDAAGRRTRGYQQQTQIGRQTQIGALLLGVPDDAGRLRYVGKVGSGFTEHDRRVLLEALAELAVPDSPFATAVDVVDARVATWVEPVVVAEVTFGEWTSKGRLRHPVFKGIRPDKDAAEVVRES</sequence>
<dbReference type="InterPro" id="IPR012340">
    <property type="entry name" value="NA-bd_OB-fold"/>
</dbReference>
<dbReference type="InterPro" id="IPR016059">
    <property type="entry name" value="DNA_ligase_ATP-dep_CS"/>
</dbReference>
<evidence type="ECO:0000256" key="5">
    <source>
        <dbReference type="SAM" id="MobiDB-lite"/>
    </source>
</evidence>
<dbReference type="CDD" id="cd07906">
    <property type="entry name" value="Adenylation_DNA_ligase_LigD_LigC"/>
    <property type="match status" value="1"/>
</dbReference>
<evidence type="ECO:0000256" key="2">
    <source>
        <dbReference type="ARBA" id="ARBA00012727"/>
    </source>
</evidence>
<keyword evidence="8" id="KW-1185">Reference proteome</keyword>
<dbReference type="Pfam" id="PF01068">
    <property type="entry name" value="DNA_ligase_A_M"/>
    <property type="match status" value="1"/>
</dbReference>
<dbReference type="NCBIfam" id="TIGR02777">
    <property type="entry name" value="LigD_PE_dom"/>
    <property type="match status" value="1"/>
</dbReference>
<dbReference type="InterPro" id="IPR012310">
    <property type="entry name" value="DNA_ligase_ATP-dep_cent"/>
</dbReference>
<dbReference type="Gene3D" id="3.30.1490.70">
    <property type="match status" value="1"/>
</dbReference>
<reference evidence="7 8" key="1">
    <citation type="submission" date="2020-02" db="EMBL/GenBank/DDBJ databases">
        <title>Acidophilic actinobacteria isolated from forest soil.</title>
        <authorList>
            <person name="Golinska P."/>
        </authorList>
    </citation>
    <scope>NUCLEOTIDE SEQUENCE [LARGE SCALE GENOMIC DNA]</scope>
    <source>
        <strain evidence="7 8">NL8</strain>
    </source>
</reference>
<evidence type="ECO:0000313" key="8">
    <source>
        <dbReference type="Proteomes" id="UP000730482"/>
    </source>
</evidence>
<dbReference type="Gene3D" id="2.40.50.140">
    <property type="entry name" value="Nucleic acid-binding proteins"/>
    <property type="match status" value="1"/>
</dbReference>
<gene>
    <name evidence="7" type="primary">ligD</name>
    <name evidence="7" type="ORF">KGQ19_21160</name>
</gene>
<comment type="caution">
    <text evidence="7">The sequence shown here is derived from an EMBL/GenBank/DDBJ whole genome shotgun (WGS) entry which is preliminary data.</text>
</comment>
<dbReference type="PANTHER" id="PTHR45674:SF4">
    <property type="entry name" value="DNA LIGASE 1"/>
    <property type="match status" value="1"/>
</dbReference>
<dbReference type="InterPro" id="IPR050191">
    <property type="entry name" value="ATP-dep_DNA_ligase"/>
</dbReference>
<dbReference type="Pfam" id="PF13298">
    <property type="entry name" value="LigD_N"/>
    <property type="match status" value="1"/>
</dbReference>
<protein>
    <recommendedName>
        <fullName evidence="2">DNA ligase (ATP)</fullName>
        <ecNumber evidence="2">6.5.1.1</ecNumber>
    </recommendedName>
</protein>
<dbReference type="PROSITE" id="PS50160">
    <property type="entry name" value="DNA_LIGASE_A3"/>
    <property type="match status" value="1"/>
</dbReference>
<evidence type="ECO:0000256" key="4">
    <source>
        <dbReference type="ARBA" id="ARBA00034003"/>
    </source>
</evidence>
<comment type="catalytic activity">
    <reaction evidence="4">
        <text>ATP + (deoxyribonucleotide)n-3'-hydroxyl + 5'-phospho-(deoxyribonucleotide)m = (deoxyribonucleotide)n+m + AMP + diphosphate.</text>
        <dbReference type="EC" id="6.5.1.1"/>
    </reaction>
</comment>
<evidence type="ECO:0000256" key="3">
    <source>
        <dbReference type="ARBA" id="ARBA00022598"/>
    </source>
</evidence>
<dbReference type="EC" id="6.5.1.1" evidence="2"/>
<dbReference type="PROSITE" id="PS00333">
    <property type="entry name" value="DNA_LIGASE_A2"/>
    <property type="match status" value="1"/>
</dbReference>
<keyword evidence="3 7" id="KW-0436">Ligase</keyword>
<dbReference type="CDD" id="cd07971">
    <property type="entry name" value="OBF_DNA_ligase_LigD"/>
    <property type="match status" value="1"/>
</dbReference>
<proteinExistence type="inferred from homology"/>
<feature type="domain" description="ATP-dependent DNA ligase family profile" evidence="6">
    <location>
        <begin position="292"/>
        <end position="424"/>
    </location>
</feature>
<evidence type="ECO:0000256" key="1">
    <source>
        <dbReference type="ARBA" id="ARBA00007572"/>
    </source>
</evidence>
<evidence type="ECO:0000259" key="6">
    <source>
        <dbReference type="PROSITE" id="PS50160"/>
    </source>
</evidence>